<proteinExistence type="predicted"/>
<organism evidence="1 2">
    <name type="scientific">Riccia sorocarpa</name>
    <dbReference type="NCBI Taxonomy" id="122646"/>
    <lineage>
        <taxon>Eukaryota</taxon>
        <taxon>Viridiplantae</taxon>
        <taxon>Streptophyta</taxon>
        <taxon>Embryophyta</taxon>
        <taxon>Marchantiophyta</taxon>
        <taxon>Marchantiopsida</taxon>
        <taxon>Marchantiidae</taxon>
        <taxon>Marchantiales</taxon>
        <taxon>Ricciaceae</taxon>
        <taxon>Riccia</taxon>
    </lineage>
</organism>
<dbReference type="EMBL" id="JBJQOH010000007">
    <property type="protein sequence ID" value="KAL3678644.1"/>
    <property type="molecule type" value="Genomic_DNA"/>
</dbReference>
<gene>
    <name evidence="1" type="ORF">R1sor_021600</name>
</gene>
<dbReference type="Proteomes" id="UP001633002">
    <property type="component" value="Unassembled WGS sequence"/>
</dbReference>
<comment type="caution">
    <text evidence="1">The sequence shown here is derived from an EMBL/GenBank/DDBJ whole genome shotgun (WGS) entry which is preliminary data.</text>
</comment>
<name>A0ABD3GJN9_9MARC</name>
<sequence length="118" mass="13009">MCNSLKTSQLKPQIHEVFKIKLTHGRKGPFKSMDDVAKVAELEAWIDAKGVETPAEVEPPLAKALASTLHIHLEELTEILPANEDGGTTAVLTWTKEECESLLAHVKMPMDLEEIHAS</sequence>
<protein>
    <submittedName>
        <fullName evidence="1">Uncharacterized protein</fullName>
    </submittedName>
</protein>
<evidence type="ECO:0000313" key="2">
    <source>
        <dbReference type="Proteomes" id="UP001633002"/>
    </source>
</evidence>
<evidence type="ECO:0000313" key="1">
    <source>
        <dbReference type="EMBL" id="KAL3678644.1"/>
    </source>
</evidence>
<reference evidence="1 2" key="1">
    <citation type="submission" date="2024-09" db="EMBL/GenBank/DDBJ databases">
        <title>Chromosome-scale assembly of Riccia sorocarpa.</title>
        <authorList>
            <person name="Paukszto L."/>
        </authorList>
    </citation>
    <scope>NUCLEOTIDE SEQUENCE [LARGE SCALE GENOMIC DNA]</scope>
    <source>
        <strain evidence="1">LP-2024</strain>
        <tissue evidence="1">Aerial parts of the thallus</tissue>
    </source>
</reference>
<keyword evidence="2" id="KW-1185">Reference proteome</keyword>
<accession>A0ABD3GJN9</accession>
<dbReference type="AlphaFoldDB" id="A0ABD3GJN9"/>